<organism evidence="1 2">
    <name type="scientific">Vibrio jasicida</name>
    <dbReference type="NCBI Taxonomy" id="766224"/>
    <lineage>
        <taxon>Bacteria</taxon>
        <taxon>Pseudomonadati</taxon>
        <taxon>Pseudomonadota</taxon>
        <taxon>Gammaproteobacteria</taxon>
        <taxon>Vibrionales</taxon>
        <taxon>Vibrionaceae</taxon>
        <taxon>Vibrio</taxon>
    </lineage>
</organism>
<evidence type="ECO:0000313" key="2">
    <source>
        <dbReference type="Proteomes" id="UP001295462"/>
    </source>
</evidence>
<name>A0AAU9QIW6_9VIBR</name>
<protein>
    <submittedName>
        <fullName evidence="1">Uncharacterized protein</fullName>
    </submittedName>
</protein>
<dbReference type="Proteomes" id="UP001295462">
    <property type="component" value="Unassembled WGS sequence"/>
</dbReference>
<proteinExistence type="predicted"/>
<dbReference type="AlphaFoldDB" id="A0AAU9QIW6"/>
<comment type="caution">
    <text evidence="1">The sequence shown here is derived from an EMBL/GenBank/DDBJ whole genome shotgun (WGS) entry which is preliminary data.</text>
</comment>
<reference evidence="1" key="1">
    <citation type="submission" date="2022-01" db="EMBL/GenBank/DDBJ databases">
        <authorList>
            <person name="Lagorce A."/>
        </authorList>
    </citation>
    <scope>NUCLEOTIDE SEQUENCE</scope>
    <source>
        <strain evidence="1">Th15_F1_A12</strain>
    </source>
</reference>
<evidence type="ECO:0000313" key="1">
    <source>
        <dbReference type="EMBL" id="CAH1584370.1"/>
    </source>
</evidence>
<dbReference type="EMBL" id="CAKMUD010000072">
    <property type="protein sequence ID" value="CAH1584370.1"/>
    <property type="molecule type" value="Genomic_DNA"/>
</dbReference>
<accession>A0AAU9QIW6</accession>
<sequence>MFRDYQSQKNYPWQVNKINKNLTISASYDLSRSLFIRNRHAKRLPFKYQ</sequence>
<gene>
    <name evidence="1" type="ORF">THF1A12_20069</name>
</gene>